<dbReference type="PATRIC" id="fig|1544416.3.peg.289"/>
<keyword evidence="9" id="KW-1185">Reference proteome</keyword>
<evidence type="ECO:0000313" key="9">
    <source>
        <dbReference type="Proteomes" id="UP000050517"/>
    </source>
</evidence>
<keyword evidence="4 6" id="KW-1133">Transmembrane helix</keyword>
<dbReference type="CDD" id="cd06662">
    <property type="entry name" value="SURF1"/>
    <property type="match status" value="1"/>
</dbReference>
<dbReference type="Pfam" id="PF02104">
    <property type="entry name" value="SURF1"/>
    <property type="match status" value="1"/>
</dbReference>
<proteinExistence type="inferred from homology"/>
<dbReference type="STRING" id="1544416.Cocul_00285"/>
<protein>
    <recommendedName>
        <fullName evidence="6">SURF1-like protein</fullName>
    </recommendedName>
</protein>
<evidence type="ECO:0000256" key="5">
    <source>
        <dbReference type="ARBA" id="ARBA00023136"/>
    </source>
</evidence>
<accession>A0A0Q0YRZ7</accession>
<evidence type="ECO:0000256" key="4">
    <source>
        <dbReference type="ARBA" id="ARBA00022989"/>
    </source>
</evidence>
<evidence type="ECO:0000256" key="1">
    <source>
        <dbReference type="ARBA" id="ARBA00004370"/>
    </source>
</evidence>
<dbReference type="GO" id="GO:0005886">
    <property type="term" value="C:plasma membrane"/>
    <property type="evidence" value="ECO:0007669"/>
    <property type="project" value="UniProtKB-SubCell"/>
</dbReference>
<comment type="caution">
    <text evidence="8">The sequence shown here is derived from an EMBL/GenBank/DDBJ whole genome shotgun (WGS) entry which is preliminary data.</text>
</comment>
<sequence length="307" mass="34444">MKDRYGAQRRRPLWRVFFKPGWIISALVIVVFSYFAFTFLAPWQLGKDSDIVERNERIAEAFAHDPLPVTEVFDHGTLAPSDEWRRVTLTGRYLPEAEAVLRMRASDSGPAVQVLTPFRATDGTTYLVNRGFEPTTGAGVPEYQPAPATEVSIAGVARLNEATPDRQPFEEAGHMQVYGINTEQIAQATGQELARDYVQLTEGEPGEIAAMPIPKLDRGSHLSYGLQWIAFGVMAPLGLGYFIYAETRERRRAKAEAAEMNASADDTPHDHQPRLSRRERRKRFQEQLWDDGQASGDSPTMKDRYGG</sequence>
<dbReference type="AlphaFoldDB" id="A0A0Q0YRZ7"/>
<dbReference type="InterPro" id="IPR045214">
    <property type="entry name" value="Surf1/Surf4"/>
</dbReference>
<dbReference type="InterPro" id="IPR002994">
    <property type="entry name" value="Surf1/Shy1"/>
</dbReference>
<comment type="subcellular location">
    <subcellularLocation>
        <location evidence="6">Cell membrane</location>
        <topology evidence="6">Multi-pass membrane protein</topology>
    </subcellularLocation>
    <subcellularLocation>
        <location evidence="1">Membrane</location>
    </subcellularLocation>
</comment>
<feature type="region of interest" description="Disordered" evidence="7">
    <location>
        <begin position="255"/>
        <end position="307"/>
    </location>
</feature>
<keyword evidence="5 6" id="KW-0472">Membrane</keyword>
<evidence type="ECO:0000256" key="2">
    <source>
        <dbReference type="ARBA" id="ARBA00007165"/>
    </source>
</evidence>
<keyword evidence="3 6" id="KW-0812">Transmembrane</keyword>
<evidence type="ECO:0000313" key="8">
    <source>
        <dbReference type="EMBL" id="KQB85147.1"/>
    </source>
</evidence>
<dbReference type="PANTHER" id="PTHR23427:SF2">
    <property type="entry name" value="SURFEIT LOCUS PROTEIN 1"/>
    <property type="match status" value="1"/>
</dbReference>
<feature type="transmembrane region" description="Helical" evidence="6">
    <location>
        <begin position="21"/>
        <end position="43"/>
    </location>
</feature>
<dbReference type="Proteomes" id="UP000050517">
    <property type="component" value="Unassembled WGS sequence"/>
</dbReference>
<reference evidence="8 9" key="1">
    <citation type="submission" date="2015-10" db="EMBL/GenBank/DDBJ databases">
        <title>Corynebacteirum lowii and Corynebacterium oculi species nova, derived from human clinical disease and and emended description of Corynebacterium mastiditis.</title>
        <authorList>
            <person name="Bernard K."/>
            <person name="Pacheco A.L."/>
            <person name="Mcdougall C."/>
            <person name="Burtx T."/>
            <person name="Weibe D."/>
            <person name="Tyler S."/>
            <person name="Olson A.B."/>
            <person name="Cnockaert M."/>
            <person name="Eguchi H."/>
            <person name="Kuwahara T."/>
            <person name="Nakayama-Imaohji H."/>
            <person name="Boudewijins M."/>
            <person name="Van Hoecke F."/>
            <person name="Bernier A.-M."/>
            <person name="Vandamme P."/>
        </authorList>
    </citation>
    <scope>NUCLEOTIDE SEQUENCE [LARGE SCALE GENOMIC DNA]</scope>
    <source>
        <strain evidence="8 9">NML 130210</strain>
    </source>
</reference>
<feature type="compositionally biased region" description="Basic residues" evidence="7">
    <location>
        <begin position="274"/>
        <end position="283"/>
    </location>
</feature>
<comment type="similarity">
    <text evidence="2 6">Belongs to the SURF1 family.</text>
</comment>
<evidence type="ECO:0000256" key="6">
    <source>
        <dbReference type="RuleBase" id="RU363076"/>
    </source>
</evidence>
<dbReference type="PANTHER" id="PTHR23427">
    <property type="entry name" value="SURFEIT LOCUS PROTEIN"/>
    <property type="match status" value="1"/>
</dbReference>
<organism evidence="8 9">
    <name type="scientific">Corynebacterium oculi</name>
    <dbReference type="NCBI Taxonomy" id="1544416"/>
    <lineage>
        <taxon>Bacteria</taxon>
        <taxon>Bacillati</taxon>
        <taxon>Actinomycetota</taxon>
        <taxon>Actinomycetes</taxon>
        <taxon>Mycobacteriales</taxon>
        <taxon>Corynebacteriaceae</taxon>
        <taxon>Corynebacterium</taxon>
    </lineage>
</organism>
<name>A0A0Q0YRZ7_9CORY</name>
<evidence type="ECO:0000256" key="7">
    <source>
        <dbReference type="SAM" id="MobiDB-lite"/>
    </source>
</evidence>
<dbReference type="PROSITE" id="PS50895">
    <property type="entry name" value="SURF1"/>
    <property type="match status" value="1"/>
</dbReference>
<keyword evidence="6" id="KW-1003">Cell membrane</keyword>
<feature type="transmembrane region" description="Helical" evidence="6">
    <location>
        <begin position="224"/>
        <end position="244"/>
    </location>
</feature>
<gene>
    <name evidence="8" type="ORF">Cocul_00285</name>
</gene>
<dbReference type="EMBL" id="LKST01000001">
    <property type="protein sequence ID" value="KQB85147.1"/>
    <property type="molecule type" value="Genomic_DNA"/>
</dbReference>
<evidence type="ECO:0000256" key="3">
    <source>
        <dbReference type="ARBA" id="ARBA00022692"/>
    </source>
</evidence>